<dbReference type="GO" id="GO:0008270">
    <property type="term" value="F:zinc ion binding"/>
    <property type="evidence" value="ECO:0007669"/>
    <property type="project" value="UniProtKB-KW"/>
</dbReference>
<reference evidence="15" key="1">
    <citation type="submission" date="2010-08" db="EMBL/GenBank/DDBJ databases">
        <authorList>
            <consortium name="Caenorhabditis japonica Sequencing Consortium"/>
            <person name="Wilson R.K."/>
        </authorList>
    </citation>
    <scope>NUCLEOTIDE SEQUENCE [LARGE SCALE GENOMIC DNA]</scope>
    <source>
        <strain evidence="15">DF5081</strain>
    </source>
</reference>
<protein>
    <submittedName>
        <fullName evidence="14">Calpain catalytic domain-containing protein</fullName>
    </submittedName>
</protein>
<feature type="active site" evidence="10 11">
    <location>
        <position position="414"/>
    </location>
</feature>
<dbReference type="SMART" id="SM00230">
    <property type="entry name" value="CysPc"/>
    <property type="match status" value="1"/>
</dbReference>
<keyword evidence="4" id="KW-0479">Metal-binding</keyword>
<dbReference type="CDD" id="cd00044">
    <property type="entry name" value="CysPc"/>
    <property type="match status" value="1"/>
</dbReference>
<keyword evidence="2" id="KW-0597">Phosphoprotein</keyword>
<feature type="domain" description="Calpain catalytic" evidence="13">
    <location>
        <begin position="162"/>
        <end position="471"/>
    </location>
</feature>
<evidence type="ECO:0000256" key="7">
    <source>
        <dbReference type="ARBA" id="ARBA00022801"/>
    </source>
</evidence>
<reference evidence="14" key="2">
    <citation type="submission" date="2022-06" db="UniProtKB">
        <authorList>
            <consortium name="EnsemblMetazoa"/>
        </authorList>
    </citation>
    <scope>IDENTIFICATION</scope>
    <source>
        <strain evidence="14">DF5081</strain>
    </source>
</reference>
<dbReference type="GO" id="GO:0006508">
    <property type="term" value="P:proteolysis"/>
    <property type="evidence" value="ECO:0007669"/>
    <property type="project" value="UniProtKB-KW"/>
</dbReference>
<dbReference type="PANTHER" id="PTHR10183:SF382">
    <property type="entry name" value="CALPAIN-15"/>
    <property type="match status" value="1"/>
</dbReference>
<dbReference type="FunFam" id="3.90.70.10:FF:000010">
    <property type="entry name" value="Calpain 15"/>
    <property type="match status" value="1"/>
</dbReference>
<keyword evidence="9" id="KW-0862">Zinc</keyword>
<dbReference type="SUPFAM" id="SSF54001">
    <property type="entry name" value="Cysteine proteinases"/>
    <property type="match status" value="1"/>
</dbReference>
<feature type="active site" evidence="10 11">
    <location>
        <position position="394"/>
    </location>
</feature>
<feature type="active site" evidence="10 11">
    <location>
        <position position="232"/>
    </location>
</feature>
<evidence type="ECO:0000256" key="8">
    <source>
        <dbReference type="ARBA" id="ARBA00022807"/>
    </source>
</evidence>
<evidence type="ECO:0000256" key="2">
    <source>
        <dbReference type="ARBA" id="ARBA00022553"/>
    </source>
</evidence>
<evidence type="ECO:0000256" key="9">
    <source>
        <dbReference type="ARBA" id="ARBA00022833"/>
    </source>
</evidence>
<evidence type="ECO:0000256" key="11">
    <source>
        <dbReference type="PROSITE-ProRule" id="PRU00239"/>
    </source>
</evidence>
<proteinExistence type="inferred from homology"/>
<dbReference type="GO" id="GO:0004198">
    <property type="term" value="F:calcium-dependent cysteine-type endopeptidase activity"/>
    <property type="evidence" value="ECO:0007669"/>
    <property type="project" value="InterPro"/>
</dbReference>
<evidence type="ECO:0000256" key="3">
    <source>
        <dbReference type="ARBA" id="ARBA00022670"/>
    </source>
</evidence>
<keyword evidence="7 11" id="KW-0378">Hydrolase</keyword>
<evidence type="ECO:0000256" key="1">
    <source>
        <dbReference type="ARBA" id="ARBA00007623"/>
    </source>
</evidence>
<organism evidence="14 15">
    <name type="scientific">Caenorhabditis japonica</name>
    <dbReference type="NCBI Taxonomy" id="281687"/>
    <lineage>
        <taxon>Eukaryota</taxon>
        <taxon>Metazoa</taxon>
        <taxon>Ecdysozoa</taxon>
        <taxon>Nematoda</taxon>
        <taxon>Chromadorea</taxon>
        <taxon>Rhabditida</taxon>
        <taxon>Rhabditina</taxon>
        <taxon>Rhabditomorpha</taxon>
        <taxon>Rhabditoidea</taxon>
        <taxon>Rhabditidae</taxon>
        <taxon>Peloderinae</taxon>
        <taxon>Caenorhabditis</taxon>
    </lineage>
</organism>
<dbReference type="InterPro" id="IPR038765">
    <property type="entry name" value="Papain-like_cys_pep_sf"/>
</dbReference>
<evidence type="ECO:0000259" key="13">
    <source>
        <dbReference type="PROSITE" id="PS50203"/>
    </source>
</evidence>
<accession>A0A8R1I4C6</accession>
<dbReference type="GO" id="GO:0005737">
    <property type="term" value="C:cytoplasm"/>
    <property type="evidence" value="ECO:0007669"/>
    <property type="project" value="TreeGrafter"/>
</dbReference>
<dbReference type="InterPro" id="IPR022684">
    <property type="entry name" value="Calpain_cysteine_protease"/>
</dbReference>
<dbReference type="EnsemblMetazoa" id="CJA18929.1">
    <property type="protein sequence ID" value="CJA18929.1"/>
    <property type="gene ID" value="WBGene00138133"/>
</dbReference>
<keyword evidence="8 11" id="KW-0788">Thiol protease</keyword>
<dbReference type="PRINTS" id="PR00704">
    <property type="entry name" value="CALPAIN"/>
</dbReference>
<evidence type="ECO:0000313" key="15">
    <source>
        <dbReference type="Proteomes" id="UP000005237"/>
    </source>
</evidence>
<dbReference type="AlphaFoldDB" id="A0A8R1I4C6"/>
<dbReference type="Pfam" id="PF00648">
    <property type="entry name" value="Peptidase_C2"/>
    <property type="match status" value="1"/>
</dbReference>
<evidence type="ECO:0000256" key="10">
    <source>
        <dbReference type="PIRSR" id="PIRSR622684-1"/>
    </source>
</evidence>
<evidence type="ECO:0000256" key="6">
    <source>
        <dbReference type="ARBA" id="ARBA00022771"/>
    </source>
</evidence>
<evidence type="ECO:0000256" key="12">
    <source>
        <dbReference type="SAM" id="MobiDB-lite"/>
    </source>
</evidence>
<sequence length="745" mass="84586">MYCTLINETHVYLCQGCGSQKPTEKKAKSTGSFVSKMITNTVRDVASVIADMMPVNNRKPSHNIVRVHDLRAPLPNGPFVNGDQANQPSTSSSSFYVDHSQPTPLNRYENVVDDPEVFNTESEDAHGQMCSEITSQLKRDAQTKSDIICNDIVKYCQLSNTPFVDDQFLPNKKFIGTLHFTKNGVKRLEEPDFLHWLRPSQMFTKDGRCHPWTVFNNPRPSDIEQGNLVGDCWLMSAMALIAERPDVLDEIVPRKEYSHYGVYQIKLCVEGEWKVIIVDDLFPCYRNTNSMAMAVGRRNQLWVPLIEKALAKVFGSYSKLHGASLAQGLTILTGASCVNYTCPPQPRTVDDVDTFWVQLVSSKESGFLMCCHCGALEDPIAEAEFKTMGLLTNHAYSILDVIHESGHRLLRIRNPWGQFVWNGKWSDGWPGWPPHMKQRLVHKRSDETGTFWMDLEDFISRFASVTVCKLRPEWSELRVKQMVGESRISNSLKIIITDTCEASFMVFQTKSSAKFANNEMSDLMLCIHKITPEGRIGDLMAMSSRLADNHFTIDEFFLPPGEYTVVCQSLRAHQTHRKGKVNIVVHTRIPIFAEFVPLTSRNIVESLEQMVIRIGEVVNSVESGVVIRTMTQNIRGMIIMVENWHNNKYLHVGVDCSESMNIQSSRGMLHVYDVIPPFHRQVLIVLTTIDDSAMYKVSNSLKTLANRHQYLLPQMWYEASIAAPKSQHYPSLAPNSQLHKPWPIL</sequence>
<dbReference type="PANTHER" id="PTHR10183">
    <property type="entry name" value="CALPAIN"/>
    <property type="match status" value="1"/>
</dbReference>
<dbReference type="InterPro" id="IPR001300">
    <property type="entry name" value="Peptidase_C2_calpain_cat"/>
</dbReference>
<evidence type="ECO:0000256" key="5">
    <source>
        <dbReference type="ARBA" id="ARBA00022737"/>
    </source>
</evidence>
<feature type="compositionally biased region" description="Polar residues" evidence="12">
    <location>
        <begin position="83"/>
        <end position="99"/>
    </location>
</feature>
<keyword evidence="15" id="KW-1185">Reference proteome</keyword>
<dbReference type="Gene3D" id="3.90.70.10">
    <property type="entry name" value="Cysteine proteinases"/>
    <property type="match status" value="1"/>
</dbReference>
<keyword evidence="3 11" id="KW-0645">Protease</keyword>
<evidence type="ECO:0000256" key="4">
    <source>
        <dbReference type="ARBA" id="ARBA00022723"/>
    </source>
</evidence>
<keyword evidence="5" id="KW-0677">Repeat</keyword>
<dbReference type="Proteomes" id="UP000005237">
    <property type="component" value="Unassembled WGS sequence"/>
</dbReference>
<name>A0A8R1I4C6_CAEJA</name>
<evidence type="ECO:0000313" key="14">
    <source>
        <dbReference type="EnsemblMetazoa" id="CJA18929.1"/>
    </source>
</evidence>
<dbReference type="PROSITE" id="PS50203">
    <property type="entry name" value="CALPAIN_CAT"/>
    <property type="match status" value="1"/>
</dbReference>
<keyword evidence="6" id="KW-0863">Zinc-finger</keyword>
<feature type="region of interest" description="Disordered" evidence="12">
    <location>
        <begin position="76"/>
        <end position="99"/>
    </location>
</feature>
<comment type="similarity">
    <text evidence="1">Belongs to the peptidase C2 family.</text>
</comment>